<name>A0A859DSA4_9FIRM</name>
<dbReference type="Proteomes" id="UP000509623">
    <property type="component" value="Chromosome"/>
</dbReference>
<dbReference type="SUPFAM" id="SSF53271">
    <property type="entry name" value="PRTase-like"/>
    <property type="match status" value="1"/>
</dbReference>
<reference evidence="3" key="2">
    <citation type="journal article" date="2021" name="Appl. Environ. Microbiol.">
        <title>Adaptability of a Caproate-Producing Bacterium Contributes to Its Dominance in an Anaerobic Fermentation System.</title>
        <authorList>
            <person name="Wang H."/>
            <person name="Gu Y."/>
            <person name="Zhou W."/>
            <person name="Zhao D."/>
            <person name="Qiao Z."/>
            <person name="Zheng J."/>
            <person name="Gao J."/>
            <person name="Chen X."/>
            <person name="Ren C."/>
            <person name="Xu Y."/>
        </authorList>
    </citation>
    <scope>NUCLEOTIDE SEQUENCE</scope>
    <source>
        <strain evidence="3">JNU-WLY1368</strain>
    </source>
</reference>
<dbReference type="KEGG" id="clf:GJQ69_07535"/>
<feature type="domain" description="Phosphoribosyltransferase" evidence="1">
    <location>
        <begin position="46"/>
        <end position="162"/>
    </location>
</feature>
<evidence type="ECO:0000313" key="2">
    <source>
        <dbReference type="EMBL" id="QKN24808.1"/>
    </source>
</evidence>
<accession>A0A859DSA4</accession>
<dbReference type="AlphaFoldDB" id="A0A859DSA4"/>
<dbReference type="NCBIfam" id="NF005592">
    <property type="entry name" value="PRK07322.1"/>
    <property type="match status" value="1"/>
</dbReference>
<dbReference type="PANTHER" id="PTHR43218:SF1">
    <property type="entry name" value="PHOSPHORIBOSYLTRANSFERASE"/>
    <property type="match status" value="1"/>
</dbReference>
<keyword evidence="2" id="KW-0328">Glycosyltransferase</keyword>
<dbReference type="Gene3D" id="3.40.50.2020">
    <property type="match status" value="1"/>
</dbReference>
<evidence type="ECO:0000313" key="4">
    <source>
        <dbReference type="Proteomes" id="UP000501316"/>
    </source>
</evidence>
<dbReference type="InterPro" id="IPR000836">
    <property type="entry name" value="PRTase_dom"/>
</dbReference>
<dbReference type="EMBL" id="CP046051">
    <property type="protein sequence ID" value="QKN24808.1"/>
    <property type="molecule type" value="Genomic_DNA"/>
</dbReference>
<dbReference type="Pfam" id="PF00156">
    <property type="entry name" value="Pribosyltran"/>
    <property type="match status" value="1"/>
</dbReference>
<dbReference type="Proteomes" id="UP000501316">
    <property type="component" value="Chromosome"/>
</dbReference>
<sequence length="175" mass="19305">MTIAGCERDLPICPISDTMDIAGFVMLGDVEITKASAAALLKCCPEHDVVVTAETKGIPLAYEMARQGCGRYIVARKSVKAYMRNPIHVEVNSITTDHMQELYLAEDDYKGLKDKRVLIVDDVISTGESLAAMEKLVERFDGNIVGRASVLAEGDAKDRKDIIYLEPLPMFSHEK</sequence>
<dbReference type="InterPro" id="IPR029057">
    <property type="entry name" value="PRTase-like"/>
</dbReference>
<evidence type="ECO:0000313" key="3">
    <source>
        <dbReference type="EMBL" id="QKO31208.1"/>
    </source>
</evidence>
<reference evidence="3" key="3">
    <citation type="journal article" date="2022" name="Int. J. Syst. Evol. Microbiol.">
        <title>Caproicibacterium lactatifermentans sp. nov., isolated from pit clay used for the production of Chinese strong aroma-type liquor.</title>
        <authorList>
            <person name="Wang H."/>
            <person name="Gu Y."/>
            <person name="Zhao D."/>
            <person name="Qiao Z."/>
            <person name="Zheng J."/>
            <person name="Gao J."/>
            <person name="Ren C."/>
            <person name="Xu Y."/>
        </authorList>
    </citation>
    <scope>NUCLEOTIDE SEQUENCE</scope>
    <source>
        <strain evidence="3">JNU-WLY1368</strain>
    </source>
</reference>
<dbReference type="RefSeq" id="WP_086036814.1">
    <property type="nucleotide sequence ID" value="NZ_CP046051.1"/>
</dbReference>
<protein>
    <submittedName>
        <fullName evidence="2">Adenine phosphoribosyltransferase</fullName>
        <ecNumber evidence="2">2.4.2.7</ecNumber>
    </submittedName>
</protein>
<dbReference type="GO" id="GO:0003999">
    <property type="term" value="F:adenine phosphoribosyltransferase activity"/>
    <property type="evidence" value="ECO:0007669"/>
    <property type="project" value="UniProtKB-EC"/>
</dbReference>
<organism evidence="2 4">
    <name type="scientific">Caproicibacterium lactatifermentans</name>
    <dbReference type="NCBI Taxonomy" id="2666138"/>
    <lineage>
        <taxon>Bacteria</taxon>
        <taxon>Bacillati</taxon>
        <taxon>Bacillota</taxon>
        <taxon>Clostridia</taxon>
        <taxon>Eubacteriales</taxon>
        <taxon>Oscillospiraceae</taxon>
        <taxon>Caproicibacterium</taxon>
    </lineage>
</organism>
<dbReference type="CDD" id="cd06223">
    <property type="entry name" value="PRTases_typeI"/>
    <property type="match status" value="1"/>
</dbReference>
<proteinExistence type="predicted"/>
<gene>
    <name evidence="2" type="ORF">GJQ69_07535</name>
    <name evidence="3" type="ORF">GKP14_06270</name>
</gene>
<evidence type="ECO:0000259" key="1">
    <source>
        <dbReference type="Pfam" id="PF00156"/>
    </source>
</evidence>
<keyword evidence="2" id="KW-0808">Transferase</keyword>
<dbReference type="EMBL" id="CP046161">
    <property type="protein sequence ID" value="QKO31208.1"/>
    <property type="molecule type" value="Genomic_DNA"/>
</dbReference>
<evidence type="ECO:0000313" key="5">
    <source>
        <dbReference type="Proteomes" id="UP000509623"/>
    </source>
</evidence>
<reference evidence="4 5" key="1">
    <citation type="submission" date="2019-11" db="EMBL/GenBank/DDBJ databases">
        <authorList>
            <person name="Ren C."/>
            <person name="Wang H."/>
            <person name="Xu Y."/>
        </authorList>
    </citation>
    <scope>NUCLEOTIDE SEQUENCE [LARGE SCALE GENOMIC DNA]</scope>
    <source>
        <strain evidence="5">JNU-WLY1368</strain>
        <strain evidence="2 4">LBM 19010</strain>
    </source>
</reference>
<dbReference type="PANTHER" id="PTHR43218">
    <property type="entry name" value="PHOSPHORIBOSYLTRANSFERASE-RELATED"/>
    <property type="match status" value="1"/>
</dbReference>
<dbReference type="EC" id="2.4.2.7" evidence="2"/>
<keyword evidence="5" id="KW-1185">Reference proteome</keyword>